<dbReference type="PANTHER" id="PTHR38248:SF2">
    <property type="entry name" value="FUNK1 11"/>
    <property type="match status" value="1"/>
</dbReference>
<protein>
    <recommendedName>
        <fullName evidence="1">Fungal-type protein kinase domain-containing protein</fullName>
    </recommendedName>
</protein>
<feature type="domain" description="Fungal-type protein kinase" evidence="1">
    <location>
        <begin position="2"/>
        <end position="147"/>
    </location>
</feature>
<dbReference type="AlphaFoldDB" id="A0A067MXP3"/>
<dbReference type="InParanoid" id="A0A067MXP3"/>
<dbReference type="InterPro" id="IPR011009">
    <property type="entry name" value="Kinase-like_dom_sf"/>
</dbReference>
<organism evidence="2 3">
    <name type="scientific">Botryobasidium botryosum (strain FD-172 SS1)</name>
    <dbReference type="NCBI Taxonomy" id="930990"/>
    <lineage>
        <taxon>Eukaryota</taxon>
        <taxon>Fungi</taxon>
        <taxon>Dikarya</taxon>
        <taxon>Basidiomycota</taxon>
        <taxon>Agaricomycotina</taxon>
        <taxon>Agaricomycetes</taxon>
        <taxon>Cantharellales</taxon>
        <taxon>Botryobasidiaceae</taxon>
        <taxon>Botryobasidium</taxon>
    </lineage>
</organism>
<accession>A0A067MXP3</accession>
<dbReference type="Proteomes" id="UP000027195">
    <property type="component" value="Unassembled WGS sequence"/>
</dbReference>
<dbReference type="SUPFAM" id="SSF56112">
    <property type="entry name" value="Protein kinase-like (PK-like)"/>
    <property type="match status" value="1"/>
</dbReference>
<dbReference type="EMBL" id="KL198028">
    <property type="protein sequence ID" value="KDQ16301.1"/>
    <property type="molecule type" value="Genomic_DNA"/>
</dbReference>
<evidence type="ECO:0000313" key="2">
    <source>
        <dbReference type="EMBL" id="KDQ16301.1"/>
    </source>
</evidence>
<dbReference type="HOGENOM" id="CLU_088021_0_0_1"/>
<gene>
    <name evidence="2" type="ORF">BOTBODRAFT_157121</name>
</gene>
<evidence type="ECO:0000313" key="3">
    <source>
        <dbReference type="Proteomes" id="UP000027195"/>
    </source>
</evidence>
<dbReference type="Pfam" id="PF17667">
    <property type="entry name" value="Pkinase_fungal"/>
    <property type="match status" value="1"/>
</dbReference>
<dbReference type="PANTHER" id="PTHR38248">
    <property type="entry name" value="FUNK1 6"/>
    <property type="match status" value="1"/>
</dbReference>
<keyword evidence="3" id="KW-1185">Reference proteome</keyword>
<sequence>MEQQEHRHSLIKTIGRDLFSTTGPRQLIKCVAHAIIGHHSLFEGGWLHRDVSICNILFIPSGLRGANSDKFYCKFPWTSGMERIGMLIDHGHAIKWRDLSGEAGLQRMGTIPFMSSRLLKAWESEETVIHHPLDDLESFLWVTMWVVAFHDTNKATYKEWRDAFTAPRDLLRHVRSGVVREHSYDESKTPRQRAFFRLMGNILTELENQGRSSFFATTLASPLQASQLKQYKDVAILCYHKIVDMLIEADQLVPESWAEM</sequence>
<dbReference type="InterPro" id="IPR040976">
    <property type="entry name" value="Pkinase_fungal"/>
</dbReference>
<name>A0A067MXP3_BOTB1</name>
<evidence type="ECO:0000259" key="1">
    <source>
        <dbReference type="Pfam" id="PF17667"/>
    </source>
</evidence>
<dbReference type="OrthoDB" id="5584477at2759"/>
<proteinExistence type="predicted"/>
<reference evidence="3" key="1">
    <citation type="journal article" date="2014" name="Proc. Natl. Acad. Sci. U.S.A.">
        <title>Extensive sampling of basidiomycete genomes demonstrates inadequacy of the white-rot/brown-rot paradigm for wood decay fungi.</title>
        <authorList>
            <person name="Riley R."/>
            <person name="Salamov A.A."/>
            <person name="Brown D.W."/>
            <person name="Nagy L.G."/>
            <person name="Floudas D."/>
            <person name="Held B.W."/>
            <person name="Levasseur A."/>
            <person name="Lombard V."/>
            <person name="Morin E."/>
            <person name="Otillar R."/>
            <person name="Lindquist E.A."/>
            <person name="Sun H."/>
            <person name="LaButti K.M."/>
            <person name="Schmutz J."/>
            <person name="Jabbour D."/>
            <person name="Luo H."/>
            <person name="Baker S.E."/>
            <person name="Pisabarro A.G."/>
            <person name="Walton J.D."/>
            <person name="Blanchette R.A."/>
            <person name="Henrissat B."/>
            <person name="Martin F."/>
            <person name="Cullen D."/>
            <person name="Hibbett D.S."/>
            <person name="Grigoriev I.V."/>
        </authorList>
    </citation>
    <scope>NUCLEOTIDE SEQUENCE [LARGE SCALE GENOMIC DNA]</scope>
    <source>
        <strain evidence="3">FD-172 SS1</strain>
    </source>
</reference>